<name>A0A382RW00_9ZZZZ</name>
<proteinExistence type="predicted"/>
<organism evidence="1">
    <name type="scientific">marine metagenome</name>
    <dbReference type="NCBI Taxonomy" id="408172"/>
    <lineage>
        <taxon>unclassified sequences</taxon>
        <taxon>metagenomes</taxon>
        <taxon>ecological metagenomes</taxon>
    </lineage>
</organism>
<sequence>MAIKYSRSKKYCLCKFYSSFYTEGRKRLSGKKNQSGQWFLVISESYNFTFALNQLEFNNKKIFPISALFS</sequence>
<dbReference type="EMBL" id="UINC01124158">
    <property type="protein sequence ID" value="SVD01108.1"/>
    <property type="molecule type" value="Genomic_DNA"/>
</dbReference>
<protein>
    <submittedName>
        <fullName evidence="1">Uncharacterized protein</fullName>
    </submittedName>
</protein>
<reference evidence="1" key="1">
    <citation type="submission" date="2018-05" db="EMBL/GenBank/DDBJ databases">
        <authorList>
            <person name="Lanie J.A."/>
            <person name="Ng W.-L."/>
            <person name="Kazmierczak K.M."/>
            <person name="Andrzejewski T.M."/>
            <person name="Davidsen T.M."/>
            <person name="Wayne K.J."/>
            <person name="Tettelin H."/>
            <person name="Glass J.I."/>
            <person name="Rusch D."/>
            <person name="Podicherti R."/>
            <person name="Tsui H.-C.T."/>
            <person name="Winkler M.E."/>
        </authorList>
    </citation>
    <scope>NUCLEOTIDE SEQUENCE</scope>
</reference>
<gene>
    <name evidence="1" type="ORF">METZ01_LOCUS353962</name>
</gene>
<dbReference type="AlphaFoldDB" id="A0A382RW00"/>
<accession>A0A382RW00</accession>
<evidence type="ECO:0000313" key="1">
    <source>
        <dbReference type="EMBL" id="SVD01108.1"/>
    </source>
</evidence>